<keyword evidence="3" id="KW-0067">ATP-binding</keyword>
<keyword evidence="5 6" id="KW-0472">Membrane</keyword>
<dbReference type="GO" id="GO:0016787">
    <property type="term" value="F:hydrolase activity"/>
    <property type="evidence" value="ECO:0007669"/>
    <property type="project" value="UniProtKB-KW"/>
</dbReference>
<evidence type="ECO:0000313" key="7">
    <source>
        <dbReference type="EMBL" id="PRQ60312.1"/>
    </source>
</evidence>
<dbReference type="STRING" id="74649.A0A2P6SNT3"/>
<dbReference type="InterPro" id="IPR036640">
    <property type="entry name" value="ABC1_TM_sf"/>
</dbReference>
<evidence type="ECO:0000256" key="3">
    <source>
        <dbReference type="ARBA" id="ARBA00022840"/>
    </source>
</evidence>
<feature type="transmembrane region" description="Helical" evidence="6">
    <location>
        <begin position="162"/>
        <end position="184"/>
    </location>
</feature>
<keyword evidence="8" id="KW-1185">Reference proteome</keyword>
<keyword evidence="7" id="KW-0378">Hydrolase</keyword>
<dbReference type="EMBL" id="PDCK01000039">
    <property type="protein sequence ID" value="PRQ60312.1"/>
    <property type="molecule type" value="Genomic_DNA"/>
</dbReference>
<dbReference type="GO" id="GO:0016020">
    <property type="term" value="C:membrane"/>
    <property type="evidence" value="ECO:0007669"/>
    <property type="project" value="InterPro"/>
</dbReference>
<dbReference type="PANTHER" id="PTHR24223:SF369">
    <property type="entry name" value="ABC TRANSPORTER C FAMILY MEMBER 10"/>
    <property type="match status" value="1"/>
</dbReference>
<dbReference type="Proteomes" id="UP000238479">
    <property type="component" value="Chromosome 1"/>
</dbReference>
<keyword evidence="2" id="KW-0547">Nucleotide-binding</keyword>
<gene>
    <name evidence="7" type="ORF">RchiOBHm_Chr1g0379811</name>
</gene>
<evidence type="ECO:0000256" key="6">
    <source>
        <dbReference type="SAM" id="Phobius"/>
    </source>
</evidence>
<dbReference type="GO" id="GO:0042626">
    <property type="term" value="F:ATPase-coupled transmembrane transporter activity"/>
    <property type="evidence" value="ECO:0007669"/>
    <property type="project" value="TreeGrafter"/>
</dbReference>
<accession>A0A2P6SNT3</accession>
<reference evidence="7 8" key="1">
    <citation type="journal article" date="2018" name="Nat. Genet.">
        <title>The Rosa genome provides new insights in the design of modern roses.</title>
        <authorList>
            <person name="Bendahmane M."/>
        </authorList>
    </citation>
    <scope>NUCLEOTIDE SEQUENCE [LARGE SCALE GENOMIC DNA]</scope>
    <source>
        <strain evidence="8">cv. Old Blush</strain>
    </source>
</reference>
<dbReference type="Gramene" id="PRQ60312">
    <property type="protein sequence ID" value="PRQ60312"/>
    <property type="gene ID" value="RchiOBHm_Chr1g0379811"/>
</dbReference>
<dbReference type="GO" id="GO:0005524">
    <property type="term" value="F:ATP binding"/>
    <property type="evidence" value="ECO:0007669"/>
    <property type="project" value="UniProtKB-KW"/>
</dbReference>
<protein>
    <submittedName>
        <fullName evidence="7">Putative xenobiotic-transporting ATPase</fullName>
        <ecNumber evidence="7">3.6.3.44</ecNumber>
    </submittedName>
</protein>
<dbReference type="SUPFAM" id="SSF90123">
    <property type="entry name" value="ABC transporter transmembrane region"/>
    <property type="match status" value="1"/>
</dbReference>
<keyword evidence="4 6" id="KW-1133">Transmembrane helix</keyword>
<dbReference type="AlphaFoldDB" id="A0A2P6SNT3"/>
<dbReference type="InterPro" id="IPR050173">
    <property type="entry name" value="ABC_transporter_C-like"/>
</dbReference>
<keyword evidence="1 6" id="KW-0812">Transmembrane</keyword>
<dbReference type="Gene3D" id="1.20.1560.10">
    <property type="entry name" value="ABC transporter type 1, transmembrane domain"/>
    <property type="match status" value="1"/>
</dbReference>
<comment type="caution">
    <text evidence="7">The sequence shown here is derived from an EMBL/GenBank/DDBJ whole genome shotgun (WGS) entry which is preliminary data.</text>
</comment>
<evidence type="ECO:0000313" key="8">
    <source>
        <dbReference type="Proteomes" id="UP000238479"/>
    </source>
</evidence>
<evidence type="ECO:0000256" key="2">
    <source>
        <dbReference type="ARBA" id="ARBA00022741"/>
    </source>
</evidence>
<dbReference type="EC" id="3.6.3.44" evidence="7"/>
<sequence>MAMAADSNSGDPISDYGRTQRIVLLIDLNLLLHLQDPTPFLTSLLRQNPNLLPSSLCDDDDLRSGDRYELECGEKEARLKCGFFERGISSSDSIVLGSALLFILDEGFHPHKKGNGIGAGNVGQSRPKMNNEFSSDLSIVDLDILFSLVFACGATINAYSNLGVLAAVTWQVLFVSIPIVFLAIQLQKYYFSTAKELMRINGTTKSL</sequence>
<evidence type="ECO:0000256" key="4">
    <source>
        <dbReference type="ARBA" id="ARBA00022989"/>
    </source>
</evidence>
<dbReference type="PANTHER" id="PTHR24223">
    <property type="entry name" value="ATP-BINDING CASSETTE SUB-FAMILY C"/>
    <property type="match status" value="1"/>
</dbReference>
<evidence type="ECO:0000256" key="5">
    <source>
        <dbReference type="ARBA" id="ARBA00023136"/>
    </source>
</evidence>
<name>A0A2P6SNT3_ROSCH</name>
<proteinExistence type="predicted"/>
<organism evidence="7 8">
    <name type="scientific">Rosa chinensis</name>
    <name type="common">China rose</name>
    <dbReference type="NCBI Taxonomy" id="74649"/>
    <lineage>
        <taxon>Eukaryota</taxon>
        <taxon>Viridiplantae</taxon>
        <taxon>Streptophyta</taxon>
        <taxon>Embryophyta</taxon>
        <taxon>Tracheophyta</taxon>
        <taxon>Spermatophyta</taxon>
        <taxon>Magnoliopsida</taxon>
        <taxon>eudicotyledons</taxon>
        <taxon>Gunneridae</taxon>
        <taxon>Pentapetalae</taxon>
        <taxon>rosids</taxon>
        <taxon>fabids</taxon>
        <taxon>Rosales</taxon>
        <taxon>Rosaceae</taxon>
        <taxon>Rosoideae</taxon>
        <taxon>Rosoideae incertae sedis</taxon>
        <taxon>Rosa</taxon>
    </lineage>
</organism>
<evidence type="ECO:0000256" key="1">
    <source>
        <dbReference type="ARBA" id="ARBA00022692"/>
    </source>
</evidence>